<feature type="domain" description="YjeF N-terminal" evidence="11">
    <location>
        <begin position="33"/>
        <end position="239"/>
    </location>
</feature>
<dbReference type="SUPFAM" id="SSF64153">
    <property type="entry name" value="YjeF N-terminal domain-like"/>
    <property type="match status" value="1"/>
</dbReference>
<comment type="caution">
    <text evidence="12">The sequence shown here is derived from an EMBL/GenBank/DDBJ whole genome shotgun (WGS) entry which is preliminary data.</text>
</comment>
<organism evidence="12 13">
    <name type="scientific">Rhodopirellula maiorica SM1</name>
    <dbReference type="NCBI Taxonomy" id="1265738"/>
    <lineage>
        <taxon>Bacteria</taxon>
        <taxon>Pseudomonadati</taxon>
        <taxon>Planctomycetota</taxon>
        <taxon>Planctomycetia</taxon>
        <taxon>Pirellulales</taxon>
        <taxon>Pirellulaceae</taxon>
        <taxon>Novipirellula</taxon>
    </lineage>
</organism>
<keyword evidence="12" id="KW-0808">Transferase</keyword>
<dbReference type="InterPro" id="IPR004443">
    <property type="entry name" value="YjeF_N_dom"/>
</dbReference>
<feature type="binding site" evidence="10">
    <location>
        <position position="81"/>
    </location>
    <ligand>
        <name>K(+)</name>
        <dbReference type="ChEBI" id="CHEBI:29103"/>
    </ligand>
</feature>
<evidence type="ECO:0000313" key="13">
    <source>
        <dbReference type="Proteomes" id="UP000011991"/>
    </source>
</evidence>
<proteinExistence type="inferred from homology"/>
<sequence>MFVAPIIDKPTHFPQNMFGHPAMKIKSLSREQVRSVDQQAIEDYGISGLVLMENAGRGAADVIQQNAATGRVVILCGKGNNGGDGYVIARHLDLMERQVRVVSVVEIESLSGDAAANAAIAQKAELDVQVATSAEAIESHLHDADVIVDCLLGTGATGPLRGIYADAVKIANRTKATRIAIDVPTGMDVDSGEADPHTFQAELTITFVAKKIGFEFDETQSLLGDIEVVPIGVPRKLLRPWVLPS</sequence>
<dbReference type="PATRIC" id="fig|1265738.3.peg.4939"/>
<feature type="binding site" evidence="10">
    <location>
        <position position="185"/>
    </location>
    <ligand>
        <name>K(+)</name>
        <dbReference type="ChEBI" id="CHEBI:29103"/>
    </ligand>
</feature>
<keyword evidence="12" id="KW-0418">Kinase</keyword>
<evidence type="ECO:0000256" key="7">
    <source>
        <dbReference type="ARBA" id="ARBA00022958"/>
    </source>
</evidence>
<keyword evidence="9 10" id="KW-0413">Isomerase</keyword>
<feature type="binding site" evidence="10">
    <location>
        <begin position="80"/>
        <end position="84"/>
    </location>
    <ligand>
        <name>(6S)-NADPHX</name>
        <dbReference type="ChEBI" id="CHEBI:64076"/>
    </ligand>
</feature>
<dbReference type="EMBL" id="ANOG01000699">
    <property type="protein sequence ID" value="EMI18168.1"/>
    <property type="molecule type" value="Genomic_DNA"/>
</dbReference>
<keyword evidence="8 10" id="KW-0520">NAD</keyword>
<keyword evidence="4 10" id="KW-0479">Metal-binding</keyword>
<dbReference type="PANTHER" id="PTHR13232:SF10">
    <property type="entry name" value="NAD(P)H-HYDRATE EPIMERASE"/>
    <property type="match status" value="1"/>
</dbReference>
<keyword evidence="13" id="KW-1185">Reference proteome</keyword>
<dbReference type="Pfam" id="PF03853">
    <property type="entry name" value="YjeF_N"/>
    <property type="match status" value="1"/>
</dbReference>
<dbReference type="GO" id="GO:0046872">
    <property type="term" value="F:metal ion binding"/>
    <property type="evidence" value="ECO:0007669"/>
    <property type="project" value="UniProtKB-KW"/>
</dbReference>
<evidence type="ECO:0000256" key="5">
    <source>
        <dbReference type="ARBA" id="ARBA00022741"/>
    </source>
</evidence>
<feature type="binding site" evidence="10">
    <location>
        <position position="149"/>
    </location>
    <ligand>
        <name>K(+)</name>
        <dbReference type="ChEBI" id="CHEBI:29103"/>
    </ligand>
</feature>
<dbReference type="NCBIfam" id="TIGR00197">
    <property type="entry name" value="yjeF_nterm"/>
    <property type="match status" value="1"/>
</dbReference>
<keyword evidence="5 10" id="KW-0547">Nucleotide-binding</keyword>
<comment type="catalytic activity">
    <reaction evidence="1 10">
        <text>(6R)-NADHX = (6S)-NADHX</text>
        <dbReference type="Rhea" id="RHEA:32215"/>
        <dbReference type="ChEBI" id="CHEBI:64074"/>
        <dbReference type="ChEBI" id="CHEBI:64075"/>
        <dbReference type="EC" id="5.1.99.6"/>
    </reaction>
</comment>
<dbReference type="PROSITE" id="PS51385">
    <property type="entry name" value="YJEF_N"/>
    <property type="match status" value="1"/>
</dbReference>
<dbReference type="InterPro" id="IPR032976">
    <property type="entry name" value="YJEFN_prot_NAXE-like"/>
</dbReference>
<feature type="binding site" evidence="10">
    <location>
        <position position="182"/>
    </location>
    <ligand>
        <name>(6S)-NADPHX</name>
        <dbReference type="ChEBI" id="CHEBI:64076"/>
    </ligand>
</feature>
<evidence type="ECO:0000256" key="4">
    <source>
        <dbReference type="ARBA" id="ARBA00022723"/>
    </source>
</evidence>
<dbReference type="GO" id="GO:0016301">
    <property type="term" value="F:kinase activity"/>
    <property type="evidence" value="ECO:0007669"/>
    <property type="project" value="UniProtKB-KW"/>
</dbReference>
<gene>
    <name evidence="10" type="primary">nnrE</name>
    <name evidence="12" type="ORF">RMSM_04918</name>
</gene>
<evidence type="ECO:0000256" key="8">
    <source>
        <dbReference type="ARBA" id="ARBA00023027"/>
    </source>
</evidence>
<dbReference type="GO" id="GO:0052856">
    <property type="term" value="F:NAD(P)HX epimerase activity"/>
    <property type="evidence" value="ECO:0007669"/>
    <property type="project" value="UniProtKB-UniRule"/>
</dbReference>
<evidence type="ECO:0000313" key="12">
    <source>
        <dbReference type="EMBL" id="EMI18168.1"/>
    </source>
</evidence>
<keyword evidence="7 10" id="KW-0630">Potassium</keyword>
<accession>M5RFB7</accession>
<dbReference type="PANTHER" id="PTHR13232">
    <property type="entry name" value="NAD(P)H-HYDRATE EPIMERASE"/>
    <property type="match status" value="1"/>
</dbReference>
<dbReference type="HAMAP" id="MF_01966">
    <property type="entry name" value="NADHX_epimerase"/>
    <property type="match status" value="1"/>
</dbReference>
<feature type="binding site" evidence="10">
    <location>
        <position position="164"/>
    </location>
    <ligand>
        <name>(6S)-NADPHX</name>
        <dbReference type="ChEBI" id="CHEBI:64076"/>
    </ligand>
</feature>
<evidence type="ECO:0000256" key="1">
    <source>
        <dbReference type="ARBA" id="ARBA00000013"/>
    </source>
</evidence>
<protein>
    <recommendedName>
        <fullName evidence="3 10">NAD(P)H-hydrate epimerase</fullName>
        <ecNumber evidence="3 10">5.1.99.6</ecNumber>
    </recommendedName>
    <alternativeName>
        <fullName evidence="10">NAD(P)HX epimerase</fullName>
    </alternativeName>
</protein>
<evidence type="ECO:0000259" key="11">
    <source>
        <dbReference type="PROSITE" id="PS51385"/>
    </source>
</evidence>
<evidence type="ECO:0000256" key="3">
    <source>
        <dbReference type="ARBA" id="ARBA00012228"/>
    </source>
</evidence>
<comment type="function">
    <text evidence="10">Catalyzes the epimerization of the S- and R-forms of NAD(P)HX, a damaged form of NAD(P)H that is a result of enzymatic or heat-dependent hydration. This is a prerequisite for the S-specific NAD(P)H-hydrate dehydratase to allow the repair of both epimers of NAD(P)HX.</text>
</comment>
<keyword evidence="6 10" id="KW-0521">NADP</keyword>
<dbReference type="AlphaFoldDB" id="M5RFB7"/>
<comment type="catalytic activity">
    <reaction evidence="2 10">
        <text>(6R)-NADPHX = (6S)-NADPHX</text>
        <dbReference type="Rhea" id="RHEA:32227"/>
        <dbReference type="ChEBI" id="CHEBI:64076"/>
        <dbReference type="ChEBI" id="CHEBI:64077"/>
        <dbReference type="EC" id="5.1.99.6"/>
    </reaction>
</comment>
<dbReference type="Proteomes" id="UP000011991">
    <property type="component" value="Unassembled WGS sequence"/>
</dbReference>
<dbReference type="InterPro" id="IPR036652">
    <property type="entry name" value="YjeF_N_dom_sf"/>
</dbReference>
<evidence type="ECO:0000256" key="2">
    <source>
        <dbReference type="ARBA" id="ARBA00000909"/>
    </source>
</evidence>
<dbReference type="Gene3D" id="3.40.50.10260">
    <property type="entry name" value="YjeF N-terminal domain"/>
    <property type="match status" value="1"/>
</dbReference>
<evidence type="ECO:0000256" key="6">
    <source>
        <dbReference type="ARBA" id="ARBA00022857"/>
    </source>
</evidence>
<comment type="similarity">
    <text evidence="10">Belongs to the NnrE/AIBP family.</text>
</comment>
<comment type="cofactor">
    <cofactor evidence="10">
        <name>K(+)</name>
        <dbReference type="ChEBI" id="CHEBI:29103"/>
    </cofactor>
    <text evidence="10">Binds 1 potassium ion per subunit.</text>
</comment>
<name>M5RFB7_9BACT</name>
<dbReference type="EC" id="5.1.99.6" evidence="3 10"/>
<evidence type="ECO:0000256" key="9">
    <source>
        <dbReference type="ARBA" id="ARBA00023235"/>
    </source>
</evidence>
<evidence type="ECO:0000256" key="10">
    <source>
        <dbReference type="HAMAP-Rule" id="MF_01966"/>
    </source>
</evidence>
<feature type="binding site" evidence="10">
    <location>
        <begin position="153"/>
        <end position="159"/>
    </location>
    <ligand>
        <name>(6S)-NADPHX</name>
        <dbReference type="ChEBI" id="CHEBI:64076"/>
    </ligand>
</feature>
<dbReference type="GO" id="GO:0000166">
    <property type="term" value="F:nucleotide binding"/>
    <property type="evidence" value="ECO:0007669"/>
    <property type="project" value="UniProtKB-KW"/>
</dbReference>
<reference evidence="12 13" key="1">
    <citation type="journal article" date="2013" name="Mar. Genomics">
        <title>Expression of sulfatases in Rhodopirellula baltica and the diversity of sulfatases in the genus Rhodopirellula.</title>
        <authorList>
            <person name="Wegner C.E."/>
            <person name="Richter-Heitmann T."/>
            <person name="Klindworth A."/>
            <person name="Klockow C."/>
            <person name="Richter M."/>
            <person name="Achstetter T."/>
            <person name="Glockner F.O."/>
            <person name="Harder J."/>
        </authorList>
    </citation>
    <scope>NUCLEOTIDE SEQUENCE [LARGE SCALE GENOMIC DNA]</scope>
    <source>
        <strain evidence="12 13">SM1</strain>
    </source>
</reference>